<dbReference type="GO" id="GO:0006900">
    <property type="term" value="P:vesicle budding from membrane"/>
    <property type="evidence" value="ECO:0007669"/>
    <property type="project" value="TreeGrafter"/>
</dbReference>
<protein>
    <submittedName>
        <fullName evidence="2">Snf7-domain-containing protein</fullName>
    </submittedName>
</protein>
<dbReference type="GO" id="GO:0005771">
    <property type="term" value="C:multivesicular body"/>
    <property type="evidence" value="ECO:0007669"/>
    <property type="project" value="TreeGrafter"/>
</dbReference>
<dbReference type="Pfam" id="PF25880">
    <property type="entry name" value="WHD_CHMP7_1st"/>
    <property type="match status" value="1"/>
</dbReference>
<evidence type="ECO:0000313" key="2">
    <source>
        <dbReference type="EMBL" id="THU96334.1"/>
    </source>
</evidence>
<reference evidence="2 3" key="1">
    <citation type="journal article" date="2019" name="Nat. Ecol. Evol.">
        <title>Megaphylogeny resolves global patterns of mushroom evolution.</title>
        <authorList>
            <person name="Varga T."/>
            <person name="Krizsan K."/>
            <person name="Foldi C."/>
            <person name="Dima B."/>
            <person name="Sanchez-Garcia M."/>
            <person name="Sanchez-Ramirez S."/>
            <person name="Szollosi G.J."/>
            <person name="Szarkandi J.G."/>
            <person name="Papp V."/>
            <person name="Albert L."/>
            <person name="Andreopoulos W."/>
            <person name="Angelini C."/>
            <person name="Antonin V."/>
            <person name="Barry K.W."/>
            <person name="Bougher N.L."/>
            <person name="Buchanan P."/>
            <person name="Buyck B."/>
            <person name="Bense V."/>
            <person name="Catcheside P."/>
            <person name="Chovatia M."/>
            <person name="Cooper J."/>
            <person name="Damon W."/>
            <person name="Desjardin D."/>
            <person name="Finy P."/>
            <person name="Geml J."/>
            <person name="Haridas S."/>
            <person name="Hughes K."/>
            <person name="Justo A."/>
            <person name="Karasinski D."/>
            <person name="Kautmanova I."/>
            <person name="Kiss B."/>
            <person name="Kocsube S."/>
            <person name="Kotiranta H."/>
            <person name="LaButti K.M."/>
            <person name="Lechner B.E."/>
            <person name="Liimatainen K."/>
            <person name="Lipzen A."/>
            <person name="Lukacs Z."/>
            <person name="Mihaltcheva S."/>
            <person name="Morgado L.N."/>
            <person name="Niskanen T."/>
            <person name="Noordeloos M.E."/>
            <person name="Ohm R.A."/>
            <person name="Ortiz-Santana B."/>
            <person name="Ovrebo C."/>
            <person name="Racz N."/>
            <person name="Riley R."/>
            <person name="Savchenko A."/>
            <person name="Shiryaev A."/>
            <person name="Soop K."/>
            <person name="Spirin V."/>
            <person name="Szebenyi C."/>
            <person name="Tomsovsky M."/>
            <person name="Tulloss R.E."/>
            <person name="Uehling J."/>
            <person name="Grigoriev I.V."/>
            <person name="Vagvolgyi C."/>
            <person name="Papp T."/>
            <person name="Martin F.M."/>
            <person name="Miettinen O."/>
            <person name="Hibbett D.S."/>
            <person name="Nagy L.G."/>
        </authorList>
    </citation>
    <scope>NUCLEOTIDE SEQUENCE [LARGE SCALE GENOMIC DNA]</scope>
    <source>
        <strain evidence="2 3">CBS 962.96</strain>
    </source>
</reference>
<dbReference type="GO" id="GO:0032511">
    <property type="term" value="P:late endosome to vacuole transport via multivesicular body sorting pathway"/>
    <property type="evidence" value="ECO:0007669"/>
    <property type="project" value="TreeGrafter"/>
</dbReference>
<name>A0A4S8M2J4_DENBC</name>
<sequence>MSIPTTPINSPYKKTSTLVSVPAYVNASPSRLQSLYSDFSRKKQSDPASYQANIEWWRKSLENYVYDGHQRSHRLVLQAEKTLVDNYRIERVGKPIGLGAVVAELVTPPSPSSLPVLFPVATFLSLPNSIYSSKSKPSYLAAVPKFVLSYVVAKPLWWALEQVGVVGEDSLASSISSVFSSSSTSKSDTTWYGDYVFLDLLERAGENVLEKQAVKATTASDALYTFEGFRQEFSDCFGSTDGATNSMMSELDMKVLLEYLERDKEAIVVDAGIVKFLGTVGLMERDSEITAVDRGILELKTAVEGLHTQVDGIHKRIEQRTSEASEALRQKRKGLAMSYLRSRKQLEDLLTKRLGALDNLEGTLIRVEAAAGDVEILKSYSTSTTTLRAILSHPSLQRDSIEKTMEAMAEATADAKEIDQAMRIGGDVALGVDDVVDDTEIEAELAGLIRDAEQHAKGQQEEKELKDLRTRMEELNAPSNMETSQPRPESTREAVAAQ</sequence>
<feature type="region of interest" description="Disordered" evidence="1">
    <location>
        <begin position="454"/>
        <end position="498"/>
    </location>
</feature>
<dbReference type="GO" id="GO:0009898">
    <property type="term" value="C:cytoplasmic side of plasma membrane"/>
    <property type="evidence" value="ECO:0007669"/>
    <property type="project" value="TreeGrafter"/>
</dbReference>
<feature type="compositionally biased region" description="Polar residues" evidence="1">
    <location>
        <begin position="477"/>
        <end position="488"/>
    </location>
</feature>
<dbReference type="Gene3D" id="6.10.140.1230">
    <property type="match status" value="1"/>
</dbReference>
<dbReference type="PANTHER" id="PTHR22761:SF96">
    <property type="entry name" value="BCDNA.GH08385"/>
    <property type="match status" value="1"/>
</dbReference>
<dbReference type="Pfam" id="PF03357">
    <property type="entry name" value="Snf7"/>
    <property type="match status" value="1"/>
</dbReference>
<dbReference type="Proteomes" id="UP000297245">
    <property type="component" value="Unassembled WGS sequence"/>
</dbReference>
<evidence type="ECO:0000256" key="1">
    <source>
        <dbReference type="SAM" id="MobiDB-lite"/>
    </source>
</evidence>
<organism evidence="2 3">
    <name type="scientific">Dendrothele bispora (strain CBS 962.96)</name>
    <dbReference type="NCBI Taxonomy" id="1314807"/>
    <lineage>
        <taxon>Eukaryota</taxon>
        <taxon>Fungi</taxon>
        <taxon>Dikarya</taxon>
        <taxon>Basidiomycota</taxon>
        <taxon>Agaricomycotina</taxon>
        <taxon>Agaricomycetes</taxon>
        <taxon>Agaricomycetidae</taxon>
        <taxon>Agaricales</taxon>
        <taxon>Agaricales incertae sedis</taxon>
        <taxon>Dendrothele</taxon>
    </lineage>
</organism>
<dbReference type="InterPro" id="IPR005024">
    <property type="entry name" value="Snf7_fam"/>
</dbReference>
<keyword evidence="3" id="KW-1185">Reference proteome</keyword>
<dbReference type="EMBL" id="ML179179">
    <property type="protein sequence ID" value="THU96334.1"/>
    <property type="molecule type" value="Genomic_DNA"/>
</dbReference>
<gene>
    <name evidence="2" type="ORF">K435DRAFT_778548</name>
</gene>
<dbReference type="PANTHER" id="PTHR22761">
    <property type="entry name" value="CHARGED MULTIVESICULAR BODY PROTEIN"/>
    <property type="match status" value="1"/>
</dbReference>
<dbReference type="AlphaFoldDB" id="A0A4S8M2J4"/>
<dbReference type="OrthoDB" id="10250120at2759"/>
<accession>A0A4S8M2J4</accession>
<evidence type="ECO:0000313" key="3">
    <source>
        <dbReference type="Proteomes" id="UP000297245"/>
    </source>
</evidence>
<feature type="compositionally biased region" description="Basic and acidic residues" evidence="1">
    <location>
        <begin position="454"/>
        <end position="474"/>
    </location>
</feature>
<dbReference type="GO" id="GO:0000815">
    <property type="term" value="C:ESCRT III complex"/>
    <property type="evidence" value="ECO:0007669"/>
    <property type="project" value="TreeGrafter"/>
</dbReference>
<proteinExistence type="predicted"/>